<protein>
    <submittedName>
        <fullName evidence="1">Uncharacterized protein</fullName>
    </submittedName>
</protein>
<sequence>MQNSPTTQNVLDKLTVIESLLVATQPKPLTLKEAAEFLDFSRSYLYRLTS</sequence>
<dbReference type="EMBL" id="UINC01193653">
    <property type="protein sequence ID" value="SVE09371.1"/>
    <property type="molecule type" value="Genomic_DNA"/>
</dbReference>
<organism evidence="1">
    <name type="scientific">marine metagenome</name>
    <dbReference type="NCBI Taxonomy" id="408172"/>
    <lineage>
        <taxon>unclassified sequences</taxon>
        <taxon>metagenomes</taxon>
        <taxon>ecological metagenomes</taxon>
    </lineage>
</organism>
<accession>A0A383AP70</accession>
<name>A0A383AP70_9ZZZZ</name>
<reference evidence="1" key="1">
    <citation type="submission" date="2018-05" db="EMBL/GenBank/DDBJ databases">
        <authorList>
            <person name="Lanie J.A."/>
            <person name="Ng W.-L."/>
            <person name="Kazmierczak K.M."/>
            <person name="Andrzejewski T.M."/>
            <person name="Davidsen T.M."/>
            <person name="Wayne K.J."/>
            <person name="Tettelin H."/>
            <person name="Glass J.I."/>
            <person name="Rusch D."/>
            <person name="Podicherti R."/>
            <person name="Tsui H.-C.T."/>
            <person name="Winkler M.E."/>
        </authorList>
    </citation>
    <scope>NUCLEOTIDE SEQUENCE</scope>
</reference>
<gene>
    <name evidence="1" type="ORF">METZ01_LOCUS462225</name>
</gene>
<dbReference type="AlphaFoldDB" id="A0A383AP70"/>
<proteinExistence type="predicted"/>
<feature type="non-terminal residue" evidence="1">
    <location>
        <position position="50"/>
    </location>
</feature>
<evidence type="ECO:0000313" key="1">
    <source>
        <dbReference type="EMBL" id="SVE09371.1"/>
    </source>
</evidence>